<reference evidence="2" key="2">
    <citation type="journal article" date="2021" name="PeerJ">
        <title>Extensive microbial diversity within the chicken gut microbiome revealed by metagenomics and culture.</title>
        <authorList>
            <person name="Gilroy R."/>
            <person name="Ravi A."/>
            <person name="Getino M."/>
            <person name="Pursley I."/>
            <person name="Horton D.L."/>
            <person name="Alikhan N.F."/>
            <person name="Baker D."/>
            <person name="Gharbi K."/>
            <person name="Hall N."/>
            <person name="Watson M."/>
            <person name="Adriaenssens E.M."/>
            <person name="Foster-Nyarko E."/>
            <person name="Jarju S."/>
            <person name="Secka A."/>
            <person name="Antonio M."/>
            <person name="Oren A."/>
            <person name="Chaudhuri R.R."/>
            <person name="La Ragione R."/>
            <person name="Hildebrand F."/>
            <person name="Pallen M.J."/>
        </authorList>
    </citation>
    <scope>NUCLEOTIDE SEQUENCE</scope>
    <source>
        <strain evidence="2">7293</strain>
    </source>
</reference>
<feature type="transmembrane region" description="Helical" evidence="1">
    <location>
        <begin position="76"/>
        <end position="95"/>
    </location>
</feature>
<dbReference type="Proteomes" id="UP000823615">
    <property type="component" value="Unassembled WGS sequence"/>
</dbReference>
<feature type="transmembrane region" description="Helical" evidence="1">
    <location>
        <begin position="39"/>
        <end position="64"/>
    </location>
</feature>
<evidence type="ECO:0000313" key="2">
    <source>
        <dbReference type="EMBL" id="MBO8437103.1"/>
    </source>
</evidence>
<sequence>SALGGVTSYAGGILLHKIPLIKKYTDKAKVKWGAYIKKYGTLFVVIAGLFPLPFSTICVLAGALKLPAKKVLPATAVRYIRAAIYFALFRAGLLIV</sequence>
<dbReference type="EMBL" id="JADIMT010000100">
    <property type="protein sequence ID" value="MBO8437103.1"/>
    <property type="molecule type" value="Genomic_DNA"/>
</dbReference>
<organism evidence="2 3">
    <name type="scientific">Candidatus Ornithospirochaeta stercoripullorum</name>
    <dbReference type="NCBI Taxonomy" id="2840899"/>
    <lineage>
        <taxon>Bacteria</taxon>
        <taxon>Pseudomonadati</taxon>
        <taxon>Spirochaetota</taxon>
        <taxon>Spirochaetia</taxon>
        <taxon>Spirochaetales</taxon>
        <taxon>Spirochaetaceae</taxon>
        <taxon>Spirochaetaceae incertae sedis</taxon>
        <taxon>Candidatus Ornithospirochaeta</taxon>
    </lineage>
</organism>
<reference evidence="2" key="1">
    <citation type="submission" date="2020-10" db="EMBL/GenBank/DDBJ databases">
        <authorList>
            <person name="Gilroy R."/>
        </authorList>
    </citation>
    <scope>NUCLEOTIDE SEQUENCE</scope>
    <source>
        <strain evidence="2">7293</strain>
    </source>
</reference>
<gene>
    <name evidence="2" type="ORF">IAA97_09010</name>
</gene>
<keyword evidence="1" id="KW-0472">Membrane</keyword>
<evidence type="ECO:0000256" key="1">
    <source>
        <dbReference type="SAM" id="Phobius"/>
    </source>
</evidence>
<proteinExistence type="predicted"/>
<evidence type="ECO:0000313" key="3">
    <source>
        <dbReference type="Proteomes" id="UP000823615"/>
    </source>
</evidence>
<comment type="caution">
    <text evidence="2">The sequence shown here is derived from an EMBL/GenBank/DDBJ whole genome shotgun (WGS) entry which is preliminary data.</text>
</comment>
<name>A0A9D9E0V4_9SPIO</name>
<dbReference type="AlphaFoldDB" id="A0A9D9E0V4"/>
<accession>A0A9D9E0V4</accession>
<keyword evidence="1" id="KW-1133">Transmembrane helix</keyword>
<feature type="non-terminal residue" evidence="2">
    <location>
        <position position="1"/>
    </location>
</feature>
<evidence type="ECO:0008006" key="4">
    <source>
        <dbReference type="Google" id="ProtNLM"/>
    </source>
</evidence>
<keyword evidence="1" id="KW-0812">Transmembrane</keyword>
<protein>
    <recommendedName>
        <fullName evidence="4">VTT domain-containing protein</fullName>
    </recommendedName>
</protein>